<dbReference type="EMBL" id="JBHRYD010000001">
    <property type="protein sequence ID" value="MFC3703987.1"/>
    <property type="molecule type" value="Genomic_DNA"/>
</dbReference>
<evidence type="ECO:0000313" key="1">
    <source>
        <dbReference type="EMBL" id="MFC3703987.1"/>
    </source>
</evidence>
<protein>
    <submittedName>
        <fullName evidence="1">DUF952 domain-containing protein</fullName>
    </submittedName>
</protein>
<accession>A0ABV7WYJ5</accession>
<dbReference type="Gene3D" id="3.20.170.20">
    <property type="entry name" value="Protein of unknown function DUF952"/>
    <property type="match status" value="1"/>
</dbReference>
<dbReference type="PANTHER" id="PTHR34129">
    <property type="entry name" value="BLR1139 PROTEIN"/>
    <property type="match status" value="1"/>
</dbReference>
<dbReference type="RefSeq" id="WP_380095217.1">
    <property type="nucleotide sequence ID" value="NZ_JBHRYD010000001.1"/>
</dbReference>
<organism evidence="1 2">
    <name type="scientific">Devosia honganensis</name>
    <dbReference type="NCBI Taxonomy" id="1610527"/>
    <lineage>
        <taxon>Bacteria</taxon>
        <taxon>Pseudomonadati</taxon>
        <taxon>Pseudomonadota</taxon>
        <taxon>Alphaproteobacteria</taxon>
        <taxon>Hyphomicrobiales</taxon>
        <taxon>Devosiaceae</taxon>
        <taxon>Devosia</taxon>
    </lineage>
</organism>
<dbReference type="PANTHER" id="PTHR34129:SF1">
    <property type="entry name" value="DUF952 DOMAIN-CONTAINING PROTEIN"/>
    <property type="match status" value="1"/>
</dbReference>
<dbReference type="Proteomes" id="UP001595613">
    <property type="component" value="Unassembled WGS sequence"/>
</dbReference>
<dbReference type="Pfam" id="PF06108">
    <property type="entry name" value="DUF952"/>
    <property type="match status" value="1"/>
</dbReference>
<sequence>MPDVPSLPLLIYKVASSASYAPARLSGHYAGMPVDAADGYMHFSTAAQLAGTLRRHFRDEADLVLLAVRTADLGPGLVWEPSRGGELFPHYYGGPLDLRAVAWEETVSVDAAGECSLPEAVR</sequence>
<keyword evidence="2" id="KW-1185">Reference proteome</keyword>
<comment type="caution">
    <text evidence="1">The sequence shown here is derived from an EMBL/GenBank/DDBJ whole genome shotgun (WGS) entry which is preliminary data.</text>
</comment>
<gene>
    <name evidence="1" type="ORF">ACFOOL_04380</name>
</gene>
<evidence type="ECO:0000313" key="2">
    <source>
        <dbReference type="Proteomes" id="UP001595613"/>
    </source>
</evidence>
<reference evidence="2" key="1">
    <citation type="journal article" date="2019" name="Int. J. Syst. Evol. Microbiol.">
        <title>The Global Catalogue of Microorganisms (GCM) 10K type strain sequencing project: providing services to taxonomists for standard genome sequencing and annotation.</title>
        <authorList>
            <consortium name="The Broad Institute Genomics Platform"/>
            <consortium name="The Broad Institute Genome Sequencing Center for Infectious Disease"/>
            <person name="Wu L."/>
            <person name="Ma J."/>
        </authorList>
    </citation>
    <scope>NUCLEOTIDE SEQUENCE [LARGE SCALE GENOMIC DNA]</scope>
    <source>
        <strain evidence="2">KCTC 42281</strain>
    </source>
</reference>
<dbReference type="SUPFAM" id="SSF56399">
    <property type="entry name" value="ADP-ribosylation"/>
    <property type="match status" value="1"/>
</dbReference>
<name>A0ABV7WYJ5_9HYPH</name>
<proteinExistence type="predicted"/>
<dbReference type="InterPro" id="IPR009297">
    <property type="entry name" value="DUF952"/>
</dbReference>